<dbReference type="GeneID" id="8512922"/>
<evidence type="ECO:0000313" key="2">
    <source>
        <dbReference type="Proteomes" id="UP000002063"/>
    </source>
</evidence>
<dbReference type="EMBL" id="CP001787">
    <property type="protein sequence ID" value="ACX72447.1"/>
    <property type="molecule type" value="Genomic_DNA"/>
</dbReference>
<organism evidence="1 2">
    <name type="scientific">Methanocaldococcus vulcanius (strain ATCC 700851 / DSM 12094 / M7)</name>
    <name type="common">Methanococcus vulcanius</name>
    <dbReference type="NCBI Taxonomy" id="579137"/>
    <lineage>
        <taxon>Archaea</taxon>
        <taxon>Methanobacteriati</taxon>
        <taxon>Methanobacteriota</taxon>
        <taxon>Methanomada group</taxon>
        <taxon>Methanococci</taxon>
        <taxon>Methanococcales</taxon>
        <taxon>Methanocaldococcaceae</taxon>
        <taxon>Methanocaldococcus</taxon>
    </lineage>
</organism>
<proteinExistence type="predicted"/>
<keyword evidence="2" id="KW-1185">Reference proteome</keyword>
<name>C9RFU5_METVM</name>
<dbReference type="STRING" id="579137.Metvu_0588"/>
<dbReference type="AlphaFoldDB" id="C9RFU5"/>
<evidence type="ECO:0000313" key="1">
    <source>
        <dbReference type="EMBL" id="ACX72447.1"/>
    </source>
</evidence>
<dbReference type="Proteomes" id="UP000002063">
    <property type="component" value="Chromosome"/>
</dbReference>
<accession>C9RFU5</accession>
<gene>
    <name evidence="1" type="ordered locus">Metvu_0588</name>
</gene>
<dbReference type="RefSeq" id="WP_015732668.1">
    <property type="nucleotide sequence ID" value="NC_013407.1"/>
</dbReference>
<protein>
    <submittedName>
        <fullName evidence="1">Uncharacterized protein</fullName>
    </submittedName>
</protein>
<sequence length="205" mass="24847">MRRLRINGVELKDEELKEFLENMKIGESFETEDGYIIRKERGIVELLWGIYVLENGKAIPITRCEYWFDVPYRISEFVKGEGWLRMWGRGCNPLEEFNDEFIMVDLKNKGEYWVFKGKNKEYFRYIIWDEKLAKEIGERIFVKIDKFSLRRTIEYLEEYLGFLEEKEYQLYKFGEDTSDVVKEINNVKNLIKKLKDLDSDIKKLR</sequence>
<dbReference type="HOGENOM" id="CLU_1335076_0_0_2"/>
<dbReference type="KEGG" id="mvu:Metvu_0588"/>
<reference evidence="1" key="1">
    <citation type="submission" date="2009-10" db="EMBL/GenBank/DDBJ databases">
        <title>Complete sequence of chromosome of Methanocaldococcus vulcanius M7.</title>
        <authorList>
            <consortium name="US DOE Joint Genome Institute"/>
            <person name="Lucas S."/>
            <person name="Copeland A."/>
            <person name="Lapidus A."/>
            <person name="Glavina del Rio T."/>
            <person name="Dalin E."/>
            <person name="Tice H."/>
            <person name="Bruce D."/>
            <person name="Goodwin L."/>
            <person name="Pitluck S."/>
            <person name="Lcollab F.I."/>
            <person name="Brettin T."/>
            <person name="Detter J.C."/>
            <person name="Han C."/>
            <person name="Tapia R."/>
            <person name="Kuske C.R."/>
            <person name="Schmutz J."/>
            <person name="Larimer F."/>
            <person name="Land M."/>
            <person name="Hauser L."/>
            <person name="Kyrpides N."/>
            <person name="Ovchinikova G."/>
            <person name="Sieprawska-Lupa M."/>
            <person name="Whitman W.B."/>
            <person name="Woyke T."/>
        </authorList>
    </citation>
    <scope>NUCLEOTIDE SEQUENCE [LARGE SCALE GENOMIC DNA]</scope>
    <source>
        <strain evidence="1">M7</strain>
    </source>
</reference>